<reference evidence="5 6" key="1">
    <citation type="submission" date="2018-08" db="EMBL/GenBank/DDBJ databases">
        <title>Recombination of ecologically and evolutionarily significant loci maintains genetic cohesion in the Pseudomonas syringae species complex.</title>
        <authorList>
            <person name="Dillon M."/>
            <person name="Thakur S."/>
            <person name="Almeida R.N.D."/>
            <person name="Weir B.S."/>
            <person name="Guttman D.S."/>
        </authorList>
    </citation>
    <scope>NUCLEOTIDE SEQUENCE [LARGE SCALE GENOMIC DNA]</scope>
    <source>
        <strain evidence="5 6">ICMP 7846</strain>
    </source>
</reference>
<evidence type="ECO:0000256" key="3">
    <source>
        <dbReference type="PIRSR" id="PIRSR633199-1"/>
    </source>
</evidence>
<dbReference type="Pfam" id="PF19420">
    <property type="entry name" value="DDAH_eukar"/>
    <property type="match status" value="1"/>
</dbReference>
<feature type="active site" description="Proton donor" evidence="3">
    <location>
        <position position="420"/>
    </location>
</feature>
<organism evidence="5 6">
    <name type="scientific">Pseudomonas aeruginosa</name>
    <dbReference type="NCBI Taxonomy" id="287"/>
    <lineage>
        <taxon>Bacteria</taxon>
        <taxon>Pseudomonadati</taxon>
        <taxon>Pseudomonadota</taxon>
        <taxon>Gammaproteobacteria</taxon>
        <taxon>Pseudomonadales</taxon>
        <taxon>Pseudomonadaceae</taxon>
        <taxon>Pseudomonas</taxon>
    </lineage>
</organism>
<feature type="binding site" evidence="4">
    <location>
        <position position="501"/>
    </location>
    <ligand>
        <name>substrate</name>
    </ligand>
</feature>
<feature type="binding site" evidence="4">
    <location>
        <position position="318"/>
    </location>
    <ligand>
        <name>substrate</name>
    </ligand>
</feature>
<dbReference type="Gene3D" id="3.75.10.10">
    <property type="entry name" value="L-arginine/glycine Amidinotransferase, Chain A"/>
    <property type="match status" value="1"/>
</dbReference>
<dbReference type="NCBIfam" id="NF045658">
    <property type="entry name" value="DiMArgaseDdah"/>
    <property type="match status" value="1"/>
</dbReference>
<dbReference type="GO" id="GO:0045429">
    <property type="term" value="P:positive regulation of nitric oxide biosynthetic process"/>
    <property type="evidence" value="ECO:0007669"/>
    <property type="project" value="TreeGrafter"/>
</dbReference>
<feature type="binding site" evidence="4">
    <location>
        <begin position="323"/>
        <end position="324"/>
    </location>
    <ligand>
        <name>substrate</name>
    </ligand>
</feature>
<evidence type="ECO:0008006" key="7">
    <source>
        <dbReference type="Google" id="ProtNLM"/>
    </source>
</evidence>
<feature type="binding site" evidence="4">
    <location>
        <position position="390"/>
    </location>
    <ligand>
        <name>substrate</name>
    </ligand>
</feature>
<comment type="similarity">
    <text evidence="1">Belongs to the DDAH family.</text>
</comment>
<feature type="active site" description="Nucleophile" evidence="3">
    <location>
        <position position="507"/>
    </location>
</feature>
<dbReference type="GO" id="GO:0016597">
    <property type="term" value="F:amino acid binding"/>
    <property type="evidence" value="ECO:0007669"/>
    <property type="project" value="TreeGrafter"/>
</dbReference>
<feature type="binding site" evidence="4">
    <location>
        <position position="343"/>
    </location>
    <ligand>
        <name>substrate</name>
    </ligand>
</feature>
<evidence type="ECO:0000313" key="6">
    <source>
        <dbReference type="Proteomes" id="UP000270834"/>
    </source>
</evidence>
<comment type="caution">
    <text evidence="5">The sequence shown here is derived from an EMBL/GenBank/DDBJ whole genome shotgun (WGS) entry which is preliminary data.</text>
</comment>
<keyword evidence="2" id="KW-0378">Hydrolase</keyword>
<dbReference type="GO" id="GO:0000052">
    <property type="term" value="P:citrulline metabolic process"/>
    <property type="evidence" value="ECO:0007669"/>
    <property type="project" value="InterPro"/>
</dbReference>
<evidence type="ECO:0000313" key="5">
    <source>
        <dbReference type="EMBL" id="RMS44600.1"/>
    </source>
</evidence>
<dbReference type="InterPro" id="IPR054924">
    <property type="entry name" value="DDAH"/>
</dbReference>
<dbReference type="SUPFAM" id="SSF55909">
    <property type="entry name" value="Pentein"/>
    <property type="match status" value="1"/>
</dbReference>
<name>A0A3M5D4F3_PSEAI</name>
<evidence type="ECO:0000256" key="2">
    <source>
        <dbReference type="ARBA" id="ARBA00022801"/>
    </source>
</evidence>
<accession>A0A3M5D4F3</accession>
<dbReference type="AlphaFoldDB" id="A0A3M5D4F3"/>
<proteinExistence type="inferred from homology"/>
<protein>
    <recommendedName>
        <fullName evidence="7">N(G),N(G)-dimethylarginine dimethylaminohydrolase</fullName>
    </recommendedName>
</protein>
<gene>
    <name evidence="5" type="ORF">ALP65_04677</name>
</gene>
<dbReference type="GO" id="GO:0006525">
    <property type="term" value="P:arginine metabolic process"/>
    <property type="evidence" value="ECO:0007669"/>
    <property type="project" value="InterPro"/>
</dbReference>
<dbReference type="GO" id="GO:0016403">
    <property type="term" value="F:dimethylargininase activity"/>
    <property type="evidence" value="ECO:0007669"/>
    <property type="project" value="InterPro"/>
</dbReference>
<sequence length="512" mass="56810">MTAARHQFLAGTGLAMDQQRQVGGGENVQALQLPQQARRHAQDVRAIRQACGLFGLGDDFAEFHRAEQATVAPAQRDRPVAILQQLAAGPHVGLQRIDRRPPFGQATQQRALLGRQPGSALQQVHTQRPLRVETIEQAAGTVVVDEATGGVDHRDRLPQAVENRRQAVHQPGQFTASRGNRRLLDKRHALPLGFPDVEISSVVPSSTQRDRASLAWINQALGKPGKSSDLSRISKAIPGRWLARGLQRPRRPHTRKIVMFKHIIARTPARSLVDGLTSSHLGKPDYAKALEQHNAYIRALQTCDVDITLLPPDERFPDSVFVEDPVLCTSRCAIITRPGAESRRGETEIIEETVQRFYPGKVERIEAPGTVEAGDIMMVGDHFYIGESARTNAEGARQMIAILEKHGLSGSVVRLEKVLHLKTGLAYLEHNNLLAAGEFVSKPEFQDFNIIEIPEEESYAANCIWVNERVIMPAGYPRTREKIARLGYRVIEVDTSEYRKIDGGVSCMSLRF</sequence>
<dbReference type="PANTHER" id="PTHR12737">
    <property type="entry name" value="DIMETHYLARGININE DIMETHYLAMINOHYDROLASE"/>
    <property type="match status" value="1"/>
</dbReference>
<dbReference type="Proteomes" id="UP000270834">
    <property type="component" value="Unassembled WGS sequence"/>
</dbReference>
<dbReference type="EMBL" id="RBSQ01001405">
    <property type="protein sequence ID" value="RMS44600.1"/>
    <property type="molecule type" value="Genomic_DNA"/>
</dbReference>
<evidence type="ECO:0000256" key="4">
    <source>
        <dbReference type="PIRSR" id="PIRSR633199-2"/>
    </source>
</evidence>
<dbReference type="InterPro" id="IPR033199">
    <property type="entry name" value="DDAH-like"/>
</dbReference>
<dbReference type="PANTHER" id="PTHR12737:SF9">
    <property type="entry name" value="DIMETHYLARGININASE"/>
    <property type="match status" value="1"/>
</dbReference>
<evidence type="ECO:0000256" key="1">
    <source>
        <dbReference type="ARBA" id="ARBA00008532"/>
    </source>
</evidence>
<feature type="binding site" evidence="4">
    <location>
        <position position="276"/>
    </location>
    <ligand>
        <name>substrate</name>
    </ligand>
</feature>